<protein>
    <submittedName>
        <fullName evidence="1">Uncharacterized protein</fullName>
    </submittedName>
</protein>
<dbReference type="AlphaFoldDB" id="A0A2I0JYE8"/>
<accession>A0A2I0JYE8</accession>
<evidence type="ECO:0000313" key="1">
    <source>
        <dbReference type="EMBL" id="PKI60466.1"/>
    </source>
</evidence>
<comment type="caution">
    <text evidence="1">The sequence shown here is derived from an EMBL/GenBank/DDBJ whole genome shotgun (WGS) entry which is preliminary data.</text>
</comment>
<keyword evidence="2" id="KW-1185">Reference proteome</keyword>
<gene>
    <name evidence="1" type="ORF">CRG98_019120</name>
</gene>
<dbReference type="Proteomes" id="UP000233551">
    <property type="component" value="Unassembled WGS sequence"/>
</dbReference>
<dbReference type="EMBL" id="PGOL01001148">
    <property type="protein sequence ID" value="PKI60466.1"/>
    <property type="molecule type" value="Genomic_DNA"/>
</dbReference>
<reference evidence="1 2" key="1">
    <citation type="submission" date="2017-11" db="EMBL/GenBank/DDBJ databases">
        <title>De-novo sequencing of pomegranate (Punica granatum L.) genome.</title>
        <authorList>
            <person name="Akparov Z."/>
            <person name="Amiraslanov A."/>
            <person name="Hajiyeva S."/>
            <person name="Abbasov M."/>
            <person name="Kaur K."/>
            <person name="Hamwieh A."/>
            <person name="Solovyev V."/>
            <person name="Salamov A."/>
            <person name="Braich B."/>
            <person name="Kosarev P."/>
            <person name="Mahmoud A."/>
            <person name="Hajiyev E."/>
            <person name="Babayeva S."/>
            <person name="Izzatullayeva V."/>
            <person name="Mammadov A."/>
            <person name="Mammadov A."/>
            <person name="Sharifova S."/>
            <person name="Ojaghi J."/>
            <person name="Eynullazada K."/>
            <person name="Bayramov B."/>
            <person name="Abdulazimova A."/>
            <person name="Shahmuradov I."/>
        </authorList>
    </citation>
    <scope>NUCLEOTIDE SEQUENCE [LARGE SCALE GENOMIC DNA]</scope>
    <source>
        <strain evidence="2">cv. AG2017</strain>
        <tissue evidence="1">Leaf</tissue>
    </source>
</reference>
<proteinExistence type="predicted"/>
<sequence>MDLIVGEDLDGAAVEPMHGAVWRLRRGWGMAELGSTEEAEGRRVRLLDLGAYSIPRKLGSWEARDLRVSWGAKEGFKTSTNDLCI</sequence>
<name>A0A2I0JYE8_PUNGR</name>
<evidence type="ECO:0000313" key="2">
    <source>
        <dbReference type="Proteomes" id="UP000233551"/>
    </source>
</evidence>
<organism evidence="1 2">
    <name type="scientific">Punica granatum</name>
    <name type="common">Pomegranate</name>
    <dbReference type="NCBI Taxonomy" id="22663"/>
    <lineage>
        <taxon>Eukaryota</taxon>
        <taxon>Viridiplantae</taxon>
        <taxon>Streptophyta</taxon>
        <taxon>Embryophyta</taxon>
        <taxon>Tracheophyta</taxon>
        <taxon>Spermatophyta</taxon>
        <taxon>Magnoliopsida</taxon>
        <taxon>eudicotyledons</taxon>
        <taxon>Gunneridae</taxon>
        <taxon>Pentapetalae</taxon>
        <taxon>rosids</taxon>
        <taxon>malvids</taxon>
        <taxon>Myrtales</taxon>
        <taxon>Lythraceae</taxon>
        <taxon>Punica</taxon>
    </lineage>
</organism>